<evidence type="ECO:0000259" key="10">
    <source>
        <dbReference type="Pfam" id="PF01757"/>
    </source>
</evidence>
<feature type="compositionally biased region" description="Low complexity" evidence="8">
    <location>
        <begin position="469"/>
        <end position="488"/>
    </location>
</feature>
<dbReference type="SUPFAM" id="SSF52266">
    <property type="entry name" value="SGNH hydrolase"/>
    <property type="match status" value="1"/>
</dbReference>
<evidence type="ECO:0000256" key="7">
    <source>
        <dbReference type="ARBA" id="ARBA00023315"/>
    </source>
</evidence>
<feature type="domain" description="Acyltransferase 3" evidence="10">
    <location>
        <begin position="22"/>
        <end position="366"/>
    </location>
</feature>
<dbReference type="InterPro" id="IPR002656">
    <property type="entry name" value="Acyl_transf_3_dom"/>
</dbReference>
<sequence>MATLTTSPPHASTGALRIPQLPALDGLRAVAVVAVLLWHAEVGVVRGGFLGVESFFVISGYLITALLWTERRATGRTSLLGFWTRRARRLLPAVYLLLLVVMAALVVGWRDLVARARGDAAAAAVYVSNWYQLLSNQSYFAESGRPSPFKHLWSLAVEEQFYVAWPLLLLGLVLLWRGDRVRIAVTVAALAAASGSAMAIAFSVRHDPGAPVPYDPSRLYYGLDTRAGGLLLGCALALVWRPWERSEADGKDEVRAPTGRAWPSWYGGGLGLTGLVILLLCFWRLSDHQPFVYLGGLQLVAVATALAIVGTTGKASLLTRVLGARPLVALGRRSYSLYLWHWPVYVVTRPGLDVPWTSGPTLVLRLALSCALAELSYRFVEVPVRQGALSRSVRRVRANLRLASPQRRRQVRRSWSGLGAGALCILIVLGVAMVRAEPPRPLESLLSTGGPPAPPGEEAGRAIDPLVPVAAGPADASGPADTATTPSTNPAPPGADPTANAAGSSGATGGPATSVVPTRAYAIGDSVMLGAQPILTETIPGIVVNAKLGRYMGEAGALVSFLTSKEPSPESIVVHLGSNGPADRSEVVDIIKAAGGRRVVFVTVKVPRRWEGASNSAITQGVAGQPNVRVVDWKRASGGCAGGAIFYDDGIHLKPAGASCYAQLIRAALA</sequence>
<feature type="transmembrane region" description="Helical" evidence="9">
    <location>
        <begin position="90"/>
        <end position="109"/>
    </location>
</feature>
<dbReference type="GO" id="GO:0009103">
    <property type="term" value="P:lipopolysaccharide biosynthetic process"/>
    <property type="evidence" value="ECO:0007669"/>
    <property type="project" value="TreeGrafter"/>
</dbReference>
<keyword evidence="5 9" id="KW-1133">Transmembrane helix</keyword>
<feature type="transmembrane region" description="Helical" evidence="9">
    <location>
        <begin position="264"/>
        <end position="285"/>
    </location>
</feature>
<dbReference type="Pfam" id="PF01757">
    <property type="entry name" value="Acyl_transf_3"/>
    <property type="match status" value="1"/>
</dbReference>
<dbReference type="GO" id="GO:0016747">
    <property type="term" value="F:acyltransferase activity, transferring groups other than amino-acyl groups"/>
    <property type="evidence" value="ECO:0007669"/>
    <property type="project" value="InterPro"/>
</dbReference>
<dbReference type="EMBL" id="CADCSZ010000094">
    <property type="protein sequence ID" value="CAA9236612.1"/>
    <property type="molecule type" value="Genomic_DNA"/>
</dbReference>
<dbReference type="Gene3D" id="3.40.50.1110">
    <property type="entry name" value="SGNH hydrolase"/>
    <property type="match status" value="1"/>
</dbReference>
<evidence type="ECO:0000313" key="11">
    <source>
        <dbReference type="EMBL" id="CAA9236612.1"/>
    </source>
</evidence>
<name>A0A6J4HXG1_9ACTN</name>
<evidence type="ECO:0000256" key="6">
    <source>
        <dbReference type="ARBA" id="ARBA00023136"/>
    </source>
</evidence>
<feature type="compositionally biased region" description="Low complexity" evidence="8">
    <location>
        <begin position="497"/>
        <end position="513"/>
    </location>
</feature>
<dbReference type="InterPro" id="IPR050879">
    <property type="entry name" value="Acyltransferase_3"/>
</dbReference>
<keyword evidence="4 9" id="KW-0812">Transmembrane</keyword>
<evidence type="ECO:0000256" key="2">
    <source>
        <dbReference type="ARBA" id="ARBA00022475"/>
    </source>
</evidence>
<feature type="transmembrane region" description="Helical" evidence="9">
    <location>
        <begin position="291"/>
        <end position="310"/>
    </location>
</feature>
<protein>
    <submittedName>
        <fullName evidence="11">Acyltransferase</fullName>
    </submittedName>
</protein>
<organism evidence="11">
    <name type="scientific">uncultured Acidimicrobiales bacterium</name>
    <dbReference type="NCBI Taxonomy" id="310071"/>
    <lineage>
        <taxon>Bacteria</taxon>
        <taxon>Bacillati</taxon>
        <taxon>Actinomycetota</taxon>
        <taxon>Acidimicrobiia</taxon>
        <taxon>Acidimicrobiales</taxon>
        <taxon>environmental samples</taxon>
    </lineage>
</organism>
<dbReference type="InterPro" id="IPR036514">
    <property type="entry name" value="SGNH_hydro_sf"/>
</dbReference>
<evidence type="ECO:0000256" key="5">
    <source>
        <dbReference type="ARBA" id="ARBA00022989"/>
    </source>
</evidence>
<reference evidence="11" key="1">
    <citation type="submission" date="2020-02" db="EMBL/GenBank/DDBJ databases">
        <authorList>
            <person name="Meier V. D."/>
        </authorList>
    </citation>
    <scope>NUCLEOTIDE SEQUENCE</scope>
    <source>
        <strain evidence="11">AVDCRST_MAG76</strain>
    </source>
</reference>
<feature type="transmembrane region" description="Helical" evidence="9">
    <location>
        <begin position="160"/>
        <end position="176"/>
    </location>
</feature>
<feature type="transmembrane region" description="Helical" evidence="9">
    <location>
        <begin position="183"/>
        <end position="205"/>
    </location>
</feature>
<feature type="transmembrane region" description="Helical" evidence="9">
    <location>
        <begin position="415"/>
        <end position="434"/>
    </location>
</feature>
<dbReference type="PANTHER" id="PTHR23028">
    <property type="entry name" value="ACETYLTRANSFERASE"/>
    <property type="match status" value="1"/>
</dbReference>
<dbReference type="GO" id="GO:0005886">
    <property type="term" value="C:plasma membrane"/>
    <property type="evidence" value="ECO:0007669"/>
    <property type="project" value="UniProtKB-SubCell"/>
</dbReference>
<feature type="region of interest" description="Disordered" evidence="8">
    <location>
        <begin position="469"/>
        <end position="513"/>
    </location>
</feature>
<evidence type="ECO:0000256" key="9">
    <source>
        <dbReference type="SAM" id="Phobius"/>
    </source>
</evidence>
<keyword evidence="3 11" id="KW-0808">Transferase</keyword>
<gene>
    <name evidence="11" type="ORF">AVDCRST_MAG76-1550</name>
</gene>
<keyword evidence="6 9" id="KW-0472">Membrane</keyword>
<dbReference type="AlphaFoldDB" id="A0A6J4HXG1"/>
<proteinExistence type="predicted"/>
<evidence type="ECO:0000256" key="8">
    <source>
        <dbReference type="SAM" id="MobiDB-lite"/>
    </source>
</evidence>
<dbReference type="PANTHER" id="PTHR23028:SF53">
    <property type="entry name" value="ACYL_TRANSF_3 DOMAIN-CONTAINING PROTEIN"/>
    <property type="match status" value="1"/>
</dbReference>
<evidence type="ECO:0000256" key="3">
    <source>
        <dbReference type="ARBA" id="ARBA00022679"/>
    </source>
</evidence>
<evidence type="ECO:0000256" key="1">
    <source>
        <dbReference type="ARBA" id="ARBA00004651"/>
    </source>
</evidence>
<evidence type="ECO:0000256" key="4">
    <source>
        <dbReference type="ARBA" id="ARBA00022692"/>
    </source>
</evidence>
<keyword evidence="2" id="KW-1003">Cell membrane</keyword>
<accession>A0A6J4HXG1</accession>
<comment type="subcellular location">
    <subcellularLocation>
        <location evidence="1">Cell membrane</location>
        <topology evidence="1">Multi-pass membrane protein</topology>
    </subcellularLocation>
</comment>
<keyword evidence="7 11" id="KW-0012">Acyltransferase</keyword>
<feature type="transmembrane region" description="Helical" evidence="9">
    <location>
        <begin position="225"/>
        <end position="243"/>
    </location>
</feature>
<feature type="transmembrane region" description="Helical" evidence="9">
    <location>
        <begin position="46"/>
        <end position="69"/>
    </location>
</feature>